<dbReference type="Proteomes" id="UP000035963">
    <property type="component" value="Unassembled WGS sequence"/>
</dbReference>
<dbReference type="PATRIC" id="fig|908627.4.peg.4773"/>
<dbReference type="AlphaFoldDB" id="A0A0J1CUH4"/>
<comment type="caution">
    <text evidence="2">The sequence shown here is derived from an EMBL/GenBank/DDBJ whole genome shotgun (WGS) entry which is preliminary data.</text>
</comment>
<sequence length="79" mass="8695">MSFSVNNRKTIIVMTGGQVQTQATVERSPSIEETTERFAHGVVHVFAVWHVRDGIWREDDMLHAPGFPGSDPAGASRST</sequence>
<keyword evidence="3" id="KW-1185">Reference proteome</keyword>
<accession>A0A0J1CUH4</accession>
<evidence type="ECO:0000256" key="1">
    <source>
        <dbReference type="SAM" id="MobiDB-lite"/>
    </source>
</evidence>
<gene>
    <name evidence="2" type="ORF">EOS_21340</name>
</gene>
<organism evidence="2 3">
    <name type="scientific">Caballeronia mineralivorans PML1(12)</name>
    <dbReference type="NCBI Taxonomy" id="908627"/>
    <lineage>
        <taxon>Bacteria</taxon>
        <taxon>Pseudomonadati</taxon>
        <taxon>Pseudomonadota</taxon>
        <taxon>Betaproteobacteria</taxon>
        <taxon>Burkholderiales</taxon>
        <taxon>Burkholderiaceae</taxon>
        <taxon>Caballeronia</taxon>
    </lineage>
</organism>
<dbReference type="EMBL" id="AEJF01000131">
    <property type="protein sequence ID" value="KLU24249.1"/>
    <property type="molecule type" value="Genomic_DNA"/>
</dbReference>
<evidence type="ECO:0000313" key="2">
    <source>
        <dbReference type="EMBL" id="KLU24249.1"/>
    </source>
</evidence>
<feature type="region of interest" description="Disordered" evidence="1">
    <location>
        <begin position="60"/>
        <end position="79"/>
    </location>
</feature>
<evidence type="ECO:0000313" key="3">
    <source>
        <dbReference type="Proteomes" id="UP000035963"/>
    </source>
</evidence>
<protein>
    <submittedName>
        <fullName evidence="2">Uncharacterized protein</fullName>
    </submittedName>
</protein>
<name>A0A0J1CUH4_9BURK</name>
<proteinExistence type="predicted"/>
<reference evidence="2 3" key="1">
    <citation type="journal article" date="2015" name="Genome Announc.">
        <title>Draft Genome Sequence of Burkholderia sp. Strain PML1(12), an Ectomycorrhizosphere-Inhabiting Bacterium with Effective Mineral-Weathering Ability.</title>
        <authorList>
            <person name="Uroz S."/>
            <person name="Oger P."/>
        </authorList>
    </citation>
    <scope>NUCLEOTIDE SEQUENCE [LARGE SCALE GENOMIC DNA]</scope>
    <source>
        <strain evidence="3">PML1(12)</strain>
    </source>
</reference>